<dbReference type="PANTHER" id="PTHR45964">
    <property type="entry name" value="WSCD FAMILY MEMBER CG9164"/>
    <property type="match status" value="1"/>
</dbReference>
<keyword evidence="2" id="KW-0732">Signal</keyword>
<keyword evidence="1" id="KW-0677">Repeat</keyword>
<sequence>MSIKTLSSAFALAALLSSATAHTTLQRRTQTPLPPCSYPFTDFVSSGCYVDSVSSRTLPFMAPIEFNNATIEICTAACKGNGYRYAGLEYYGQCFCGSSVIGTAAPETDCNLPCNGDSGEICGGQDRLSIYQDPTFPEADNIAVSSDYMSLGCYTEASAGRALAYSQINEGANLDGTKMTTQLCLNACGARGFPFAGTEFGGECYCGVVLGNGTVPAPTSDCDKTCNGDSTQTCGGAQRLSLYVATDLESTEPCEAPAVSSSSAAASSTVSSSTSCSSTVSSTTVSSTSSVFSSSTLSTQTTSCPIPTNTYVPPSAPTTKTTTTGATAAPSASCLCATPTAWAGKKAVGNYQLPCVGCNDNKTQRQSYPWKLFNNQNFGRCPSYGKGKQVNACQDACTTQYNWCLSYANSCKNSRSAPESFTSANGKCRQQYADCYKANNNVKDDGRCTVTSSPKPVPQQSDQWFNWCSSWLKQWF</sequence>
<dbReference type="OrthoDB" id="2019572at2759"/>
<feature type="signal peptide" evidence="2">
    <location>
        <begin position="1"/>
        <end position="21"/>
    </location>
</feature>
<dbReference type="PANTHER" id="PTHR45964:SF5">
    <property type="entry name" value="WSCD FAMILY MEMBER CG9164"/>
    <property type="match status" value="1"/>
</dbReference>
<evidence type="ECO:0000256" key="1">
    <source>
        <dbReference type="ARBA" id="ARBA00022737"/>
    </source>
</evidence>
<dbReference type="PROSITE" id="PS51212">
    <property type="entry name" value="WSC"/>
    <property type="match status" value="2"/>
</dbReference>
<evidence type="ECO:0000256" key="2">
    <source>
        <dbReference type="SAM" id="SignalP"/>
    </source>
</evidence>
<evidence type="ECO:0000313" key="4">
    <source>
        <dbReference type="EMBL" id="KAF2495308.1"/>
    </source>
</evidence>
<dbReference type="SMART" id="SM00321">
    <property type="entry name" value="WSC"/>
    <property type="match status" value="2"/>
</dbReference>
<dbReference type="AlphaFoldDB" id="A0A6A6QS18"/>
<evidence type="ECO:0000259" key="3">
    <source>
        <dbReference type="PROSITE" id="PS51212"/>
    </source>
</evidence>
<dbReference type="InterPro" id="IPR051589">
    <property type="entry name" value="Sialate-O-sulfotransferase"/>
</dbReference>
<dbReference type="InterPro" id="IPR002889">
    <property type="entry name" value="WSC_carb-bd"/>
</dbReference>
<feature type="domain" description="WSC" evidence="3">
    <location>
        <begin position="147"/>
        <end position="246"/>
    </location>
</feature>
<dbReference type="Proteomes" id="UP000799750">
    <property type="component" value="Unassembled WGS sequence"/>
</dbReference>
<dbReference type="Pfam" id="PF01822">
    <property type="entry name" value="WSC"/>
    <property type="match status" value="2"/>
</dbReference>
<accession>A0A6A6QS18</accession>
<feature type="domain" description="WSC" evidence="3">
    <location>
        <begin position="42"/>
        <end position="134"/>
    </location>
</feature>
<keyword evidence="5" id="KW-1185">Reference proteome</keyword>
<feature type="chain" id="PRO_5025645122" evidence="2">
    <location>
        <begin position="22"/>
        <end position="476"/>
    </location>
</feature>
<dbReference type="EMBL" id="MU004189">
    <property type="protein sequence ID" value="KAF2495308.1"/>
    <property type="molecule type" value="Genomic_DNA"/>
</dbReference>
<reference evidence="4" key="1">
    <citation type="journal article" date="2020" name="Stud. Mycol.">
        <title>101 Dothideomycetes genomes: a test case for predicting lifestyles and emergence of pathogens.</title>
        <authorList>
            <person name="Haridas S."/>
            <person name="Albert R."/>
            <person name="Binder M."/>
            <person name="Bloem J."/>
            <person name="Labutti K."/>
            <person name="Salamov A."/>
            <person name="Andreopoulos B."/>
            <person name="Baker S."/>
            <person name="Barry K."/>
            <person name="Bills G."/>
            <person name="Bluhm B."/>
            <person name="Cannon C."/>
            <person name="Castanera R."/>
            <person name="Culley D."/>
            <person name="Daum C."/>
            <person name="Ezra D."/>
            <person name="Gonzalez J."/>
            <person name="Henrissat B."/>
            <person name="Kuo A."/>
            <person name="Liang C."/>
            <person name="Lipzen A."/>
            <person name="Lutzoni F."/>
            <person name="Magnuson J."/>
            <person name="Mondo S."/>
            <person name="Nolan M."/>
            <person name="Ohm R."/>
            <person name="Pangilinan J."/>
            <person name="Park H.-J."/>
            <person name="Ramirez L."/>
            <person name="Alfaro M."/>
            <person name="Sun H."/>
            <person name="Tritt A."/>
            <person name="Yoshinaga Y."/>
            <person name="Zwiers L.-H."/>
            <person name="Turgeon B."/>
            <person name="Goodwin S."/>
            <person name="Spatafora J."/>
            <person name="Crous P."/>
            <person name="Grigoriev I."/>
        </authorList>
    </citation>
    <scope>NUCLEOTIDE SEQUENCE</scope>
    <source>
        <strain evidence="4">CBS 269.34</strain>
    </source>
</reference>
<organism evidence="4 5">
    <name type="scientific">Lophium mytilinum</name>
    <dbReference type="NCBI Taxonomy" id="390894"/>
    <lineage>
        <taxon>Eukaryota</taxon>
        <taxon>Fungi</taxon>
        <taxon>Dikarya</taxon>
        <taxon>Ascomycota</taxon>
        <taxon>Pezizomycotina</taxon>
        <taxon>Dothideomycetes</taxon>
        <taxon>Pleosporomycetidae</taxon>
        <taxon>Mytilinidiales</taxon>
        <taxon>Mytilinidiaceae</taxon>
        <taxon>Lophium</taxon>
    </lineage>
</organism>
<evidence type="ECO:0000313" key="5">
    <source>
        <dbReference type="Proteomes" id="UP000799750"/>
    </source>
</evidence>
<gene>
    <name evidence="4" type="ORF">BU16DRAFT_462039</name>
</gene>
<protein>
    <submittedName>
        <fullName evidence="4">WSC-domain-containing protein</fullName>
    </submittedName>
</protein>
<proteinExistence type="predicted"/>
<name>A0A6A6QS18_9PEZI</name>